<proteinExistence type="predicted"/>
<dbReference type="EMBL" id="JN991009">
    <property type="protein sequence ID" value="AFC90186.1"/>
    <property type="molecule type" value="Genomic_RNA"/>
</dbReference>
<evidence type="ECO:0000313" key="1">
    <source>
        <dbReference type="EMBL" id="AFC90186.1"/>
    </source>
</evidence>
<organism evidence="1">
    <name type="scientific">Piscine orthoreovirus</name>
    <dbReference type="NCBI Taxonomy" id="1157337"/>
    <lineage>
        <taxon>Viruses</taxon>
        <taxon>Riboviria</taxon>
        <taxon>Orthornavirae</taxon>
        <taxon>Duplornaviricota</taxon>
        <taxon>Resentoviricetes</taxon>
        <taxon>Reovirales</taxon>
        <taxon>Spinareoviridae</taxon>
        <taxon>Orthoreovirus</taxon>
        <taxon>Orthoreovirus piscis</taxon>
    </lineage>
</organism>
<protein>
    <submittedName>
        <fullName evidence="1">Sigma 3 protein</fullName>
    </submittedName>
</protein>
<accession>H9BB21</accession>
<reference evidence="1" key="1">
    <citation type="journal article" date="2012" name="Dis. Aquat. Organ.">
        <title>Quantification of piscine reovirus (PRV) at different stages of Atlantic salmon Salmo salar production.</title>
        <authorList>
            <person name="Lovoll M."/>
            <person name="Alarcon M."/>
            <person name="Bang Jensen B."/>
            <person name="Taksdal T."/>
            <person name="Kristoffersen A.B."/>
            <person name="Tengs T."/>
        </authorList>
    </citation>
    <scope>NUCLEOTIDE SEQUENCE</scope>
    <source>
        <strain evidence="1">7243</strain>
    </source>
</reference>
<sequence length="332" mass="37274">TQMANHRTATTTDFSDFIESTLHGNIIFYDDQHNTSSEWIPGTSKFVRVGSLRICVECGHRVGLSHNAKPVMVTHQCDGDTLWDHSTPGDWTWSEWSYFVTSCANALSANADAYLRILNDKWTEDNSRGSNDRPDRRGVIEAKRRLRDDMRGIMKKKTAGDLGLTGWLILDPDELESFPDYSTEMTQLQEDMEELNPVEQKTGNGGKAHVAAANQFPHKVILRPAYGTVPIVMYLDTREDHNAYLCLSLKTKAHMVNMIRRMCYSGMPANIIKMTQGMALSGMEEMTFRSGHRLFGHMHSGHTIPVKGTSSLTLTSGKCSHTCQNLLKWSSA</sequence>
<feature type="non-terminal residue" evidence="1">
    <location>
        <position position="1"/>
    </location>
</feature>
<name>H9BB21_9REOV</name>